<dbReference type="GO" id="GO:0016887">
    <property type="term" value="F:ATP hydrolysis activity"/>
    <property type="evidence" value="ECO:0007669"/>
    <property type="project" value="InterPro"/>
</dbReference>
<protein>
    <submittedName>
        <fullName evidence="2">AAA family ATPase</fullName>
    </submittedName>
</protein>
<dbReference type="Proteomes" id="UP000629098">
    <property type="component" value="Unassembled WGS sequence"/>
</dbReference>
<dbReference type="GO" id="GO:0005524">
    <property type="term" value="F:ATP binding"/>
    <property type="evidence" value="ECO:0007669"/>
    <property type="project" value="InterPro"/>
</dbReference>
<dbReference type="InterPro" id="IPR027417">
    <property type="entry name" value="P-loop_NTPase"/>
</dbReference>
<comment type="caution">
    <text evidence="2">The sequence shown here is derived from an EMBL/GenBank/DDBJ whole genome shotgun (WGS) entry which is preliminary data.</text>
</comment>
<organism evidence="2 3">
    <name type="scientific">Iningainema tapete BLCC-T55</name>
    <dbReference type="NCBI Taxonomy" id="2748662"/>
    <lineage>
        <taxon>Bacteria</taxon>
        <taxon>Bacillati</taxon>
        <taxon>Cyanobacteriota</taxon>
        <taxon>Cyanophyceae</taxon>
        <taxon>Nostocales</taxon>
        <taxon>Scytonemataceae</taxon>
        <taxon>Iningainema tapete</taxon>
    </lineage>
</organism>
<dbReference type="EMBL" id="JACXAE010000098">
    <property type="protein sequence ID" value="MBD2776794.1"/>
    <property type="molecule type" value="Genomic_DNA"/>
</dbReference>
<proteinExistence type="predicted"/>
<evidence type="ECO:0000313" key="3">
    <source>
        <dbReference type="Proteomes" id="UP000629098"/>
    </source>
</evidence>
<gene>
    <name evidence="2" type="ORF">ICL16_33280</name>
</gene>
<accession>A0A8J6XR57</accession>
<dbReference type="PANTHER" id="PTHR43581">
    <property type="entry name" value="ATP/GTP PHOSPHATASE"/>
    <property type="match status" value="1"/>
</dbReference>
<dbReference type="InterPro" id="IPR003959">
    <property type="entry name" value="ATPase_AAA_core"/>
</dbReference>
<sequence length="352" mass="40715">MKVQSVQLKYFKKFRSSGVFDFTDPETGLARDMIVLIGMNGAGKTSLCQAIAATLGTATGRLQTLSDLEWAGFNYELLGNNWGQFEPEVTIDVQFSSSELQAVRDFQQKLSSLGRDLHPPAEKHIVTLRWHNGRVIADSAAELFQFKGREYAKQLRRTEGFQVFERVGTILWYTEQRTSTSLTTEDLDRKLEITEDLLRDRLSKWRQFHQDFEISKHQLRPGQKDLYAEIERAYKAVFPERSFEGPVLRENLDDILSEPWFYLYDGRNQYEISEMSGGERAIFPMLMDFASWNIHNSVILIDEIELHLHPPMQQALLRALPKLGTNNQFIITTHSDYVEQLVPEAYIIRLEV</sequence>
<reference evidence="2" key="1">
    <citation type="submission" date="2020-09" db="EMBL/GenBank/DDBJ databases">
        <title>Iningainema tapete sp. nov. (Scytonemataceae, Cyanobacteria) from greenhouses in central Florida (USA) produces two types of nodularin with biosynthetic potential for microcystin-LR and anabaenopeptins.</title>
        <authorList>
            <person name="Berthold D.E."/>
            <person name="Lefler F.W."/>
            <person name="Huang I.-S."/>
            <person name="Abdulla H."/>
            <person name="Zimba P.V."/>
            <person name="Laughinghouse H.D. IV."/>
        </authorList>
    </citation>
    <scope>NUCLEOTIDE SEQUENCE</scope>
    <source>
        <strain evidence="2">BLCCT55</strain>
    </source>
</reference>
<dbReference type="InterPro" id="IPR003593">
    <property type="entry name" value="AAA+_ATPase"/>
</dbReference>
<keyword evidence="3" id="KW-1185">Reference proteome</keyword>
<dbReference type="SUPFAM" id="SSF52540">
    <property type="entry name" value="P-loop containing nucleoside triphosphate hydrolases"/>
    <property type="match status" value="1"/>
</dbReference>
<dbReference type="SMART" id="SM00382">
    <property type="entry name" value="AAA"/>
    <property type="match status" value="1"/>
</dbReference>
<name>A0A8J6XR57_9CYAN</name>
<dbReference type="RefSeq" id="WP_190835844.1">
    <property type="nucleotide sequence ID" value="NZ_CAWPPI010000098.1"/>
</dbReference>
<evidence type="ECO:0000313" key="2">
    <source>
        <dbReference type="EMBL" id="MBD2776794.1"/>
    </source>
</evidence>
<dbReference type="AlphaFoldDB" id="A0A8J6XR57"/>
<evidence type="ECO:0000259" key="1">
    <source>
        <dbReference type="SMART" id="SM00382"/>
    </source>
</evidence>
<dbReference type="InterPro" id="IPR051396">
    <property type="entry name" value="Bact_Antivir_Def_Nuclease"/>
</dbReference>
<dbReference type="Gene3D" id="3.40.50.300">
    <property type="entry name" value="P-loop containing nucleotide triphosphate hydrolases"/>
    <property type="match status" value="1"/>
</dbReference>
<dbReference type="PANTHER" id="PTHR43581:SF4">
    <property type="entry name" value="ATP_GTP PHOSPHATASE"/>
    <property type="match status" value="1"/>
</dbReference>
<feature type="domain" description="AAA+ ATPase" evidence="1">
    <location>
        <begin position="30"/>
        <end position="351"/>
    </location>
</feature>
<dbReference type="Pfam" id="PF13304">
    <property type="entry name" value="AAA_21"/>
    <property type="match status" value="1"/>
</dbReference>